<reference evidence="2 3" key="1">
    <citation type="submission" date="2016-10" db="EMBL/GenBank/DDBJ databases">
        <authorList>
            <person name="de Groot N.N."/>
        </authorList>
    </citation>
    <scope>NUCLEOTIDE SEQUENCE [LARGE SCALE GENOMIC DNA]</scope>
    <source>
        <strain evidence="2 3">DSM 43794</strain>
    </source>
</reference>
<dbReference type="RefSeq" id="WP_093261856.1">
    <property type="nucleotide sequence ID" value="NZ_FNKK01000002.1"/>
</dbReference>
<dbReference type="STRING" id="35622.SAMN04489764_4584"/>
<sequence length="114" mass="12822">MATVEECRAALRRLSEQFDEVDEETKAKHVVERTVSCRVPDLDVTFYGRIHHGGLESLDGDAARNHEADIRLTIASDDLVSLVDGRLDMARAVFTGRIKIEASFGDLLRLRRLL</sequence>
<dbReference type="OrthoDB" id="3534000at2"/>
<accession>A0A1H1HLX1</accession>
<dbReference type="AlphaFoldDB" id="A0A1H1HLX1"/>
<dbReference type="InterPro" id="IPR036527">
    <property type="entry name" value="SCP2_sterol-bd_dom_sf"/>
</dbReference>
<name>A0A1H1HLX1_9ACTN</name>
<dbReference type="Proteomes" id="UP000217103">
    <property type="component" value="Unassembled WGS sequence"/>
</dbReference>
<evidence type="ECO:0000259" key="1">
    <source>
        <dbReference type="Pfam" id="PF02036"/>
    </source>
</evidence>
<dbReference type="EMBL" id="FNKK01000002">
    <property type="protein sequence ID" value="SDR26427.1"/>
    <property type="molecule type" value="Genomic_DNA"/>
</dbReference>
<proteinExistence type="predicted"/>
<evidence type="ECO:0000313" key="2">
    <source>
        <dbReference type="EMBL" id="SDR26427.1"/>
    </source>
</evidence>
<dbReference type="Pfam" id="PF02036">
    <property type="entry name" value="SCP2"/>
    <property type="match status" value="1"/>
</dbReference>
<dbReference type="SUPFAM" id="SSF55718">
    <property type="entry name" value="SCP-like"/>
    <property type="match status" value="1"/>
</dbReference>
<evidence type="ECO:0000313" key="3">
    <source>
        <dbReference type="Proteomes" id="UP000217103"/>
    </source>
</evidence>
<keyword evidence="3" id="KW-1185">Reference proteome</keyword>
<protein>
    <submittedName>
        <fullName evidence="2">SCP-2 sterol transfer family protein</fullName>
    </submittedName>
</protein>
<gene>
    <name evidence="2" type="ORF">SAMN04489764_4584</name>
</gene>
<dbReference type="InterPro" id="IPR003033">
    <property type="entry name" value="SCP2_sterol-bd_dom"/>
</dbReference>
<organism evidence="2 3">
    <name type="scientific">Thermostaphylospora chromogena</name>
    <dbReference type="NCBI Taxonomy" id="35622"/>
    <lineage>
        <taxon>Bacteria</taxon>
        <taxon>Bacillati</taxon>
        <taxon>Actinomycetota</taxon>
        <taxon>Actinomycetes</taxon>
        <taxon>Streptosporangiales</taxon>
        <taxon>Thermomonosporaceae</taxon>
        <taxon>Thermostaphylospora</taxon>
    </lineage>
</organism>
<feature type="domain" description="SCP2" evidence="1">
    <location>
        <begin position="13"/>
        <end position="113"/>
    </location>
</feature>
<dbReference type="Gene3D" id="3.30.1050.10">
    <property type="entry name" value="SCP2 sterol-binding domain"/>
    <property type="match status" value="1"/>
</dbReference>